<protein>
    <submittedName>
        <fullName evidence="1">Peptidase S8</fullName>
    </submittedName>
</protein>
<organism evidence="1 2">
    <name type="scientific">Aeromonas phage AhSzq-1</name>
    <dbReference type="NCBI Taxonomy" id="2138298"/>
    <lineage>
        <taxon>Viruses</taxon>
        <taxon>Duplodnaviria</taxon>
        <taxon>Heunggongvirae</taxon>
        <taxon>Uroviricota</taxon>
        <taxon>Caudoviricetes</taxon>
        <taxon>Demerecviridae</taxon>
        <taxon>Shenzhenvirus</taxon>
        <taxon>Shenzhenvirus AhSzq1</taxon>
    </lineage>
</organism>
<sequence length="91" mass="10447">MDEITFKLIRDKAEVDLLIALRSSIDEVYMSAKNERKNQMEEAGYDTKEPDINRSCHTYALADTMEWLVRAVDSYIEVGIATMESATETKH</sequence>
<gene>
    <name evidence="1" type="ORF">AhSzq1_44</name>
</gene>
<accession>A0A2R4ALL8</accession>
<evidence type="ECO:0000313" key="1">
    <source>
        <dbReference type="EMBL" id="AVR75937.1"/>
    </source>
</evidence>
<keyword evidence="2" id="KW-1185">Reference proteome</keyword>
<name>A0A2R4ALL8_9CAUD</name>
<reference evidence="1 2" key="1">
    <citation type="submission" date="2017-12" db="EMBL/GenBank/DDBJ databases">
        <title>Genomic characterization of T5-related Aeromonas hydrophila phages AhSzq-1 and AhSzw-1 and proposal to be two new species.</title>
        <authorList>
            <person name="Chen L."/>
            <person name="Yuan S."/>
            <person name="Ma Y."/>
        </authorList>
    </citation>
    <scope>NUCLEOTIDE SEQUENCE [LARGE SCALE GENOMIC DNA]</scope>
    <source>
        <strain evidence="1">Seawater</strain>
    </source>
</reference>
<proteinExistence type="predicted"/>
<dbReference type="EMBL" id="MG676224">
    <property type="protein sequence ID" value="AVR75937.1"/>
    <property type="molecule type" value="Genomic_DNA"/>
</dbReference>
<dbReference type="Proteomes" id="UP000244741">
    <property type="component" value="Segment"/>
</dbReference>
<evidence type="ECO:0000313" key="2">
    <source>
        <dbReference type="Proteomes" id="UP000244741"/>
    </source>
</evidence>